<keyword evidence="3" id="KW-1185">Reference proteome</keyword>
<organism evidence="2 3">
    <name type="scientific">Glossina austeni</name>
    <name type="common">Savannah tsetse fly</name>
    <dbReference type="NCBI Taxonomy" id="7395"/>
    <lineage>
        <taxon>Eukaryota</taxon>
        <taxon>Metazoa</taxon>
        <taxon>Ecdysozoa</taxon>
        <taxon>Arthropoda</taxon>
        <taxon>Hexapoda</taxon>
        <taxon>Insecta</taxon>
        <taxon>Pterygota</taxon>
        <taxon>Neoptera</taxon>
        <taxon>Endopterygota</taxon>
        <taxon>Diptera</taxon>
        <taxon>Brachycera</taxon>
        <taxon>Muscomorpha</taxon>
        <taxon>Hippoboscoidea</taxon>
        <taxon>Glossinidae</taxon>
        <taxon>Glossina</taxon>
    </lineage>
</organism>
<keyword evidence="1" id="KW-0732">Signal</keyword>
<reference evidence="2" key="1">
    <citation type="submission" date="2020-05" db="UniProtKB">
        <authorList>
            <consortium name="EnsemblMetazoa"/>
        </authorList>
    </citation>
    <scope>IDENTIFICATION</scope>
    <source>
        <strain evidence="2">TTRI</strain>
    </source>
</reference>
<evidence type="ECO:0000313" key="2">
    <source>
        <dbReference type="EnsemblMetazoa" id="GAUT007707-PA"/>
    </source>
</evidence>
<sequence>MYKLNSFCMLAVLSVVAAAPALVAPIGYTAPVASAAYTAPVGYAGPATAAVVGHTNYVAPYSSSYTAHSIAHTAVFSAPATYVSAAMPHFDVPTPLVVAASYAPLLLKK</sequence>
<evidence type="ECO:0000256" key="1">
    <source>
        <dbReference type="SAM" id="SignalP"/>
    </source>
</evidence>
<feature type="chain" id="PRO_5008398610" evidence="1">
    <location>
        <begin position="19"/>
        <end position="109"/>
    </location>
</feature>
<accession>A0A1A9UKS0</accession>
<evidence type="ECO:0000313" key="3">
    <source>
        <dbReference type="Proteomes" id="UP000078200"/>
    </source>
</evidence>
<dbReference type="VEuPathDB" id="VectorBase:GAUT007707"/>
<dbReference type="AlphaFoldDB" id="A0A1A9UKS0"/>
<dbReference type="Proteomes" id="UP000078200">
    <property type="component" value="Unassembled WGS sequence"/>
</dbReference>
<name>A0A1A9UKS0_GLOAU</name>
<protein>
    <submittedName>
        <fullName evidence="2">Uncharacterized protein</fullName>
    </submittedName>
</protein>
<dbReference type="EnsemblMetazoa" id="GAUT007707-RA">
    <property type="protein sequence ID" value="GAUT007707-PA"/>
    <property type="gene ID" value="GAUT007707"/>
</dbReference>
<feature type="signal peptide" evidence="1">
    <location>
        <begin position="1"/>
        <end position="18"/>
    </location>
</feature>
<proteinExistence type="predicted"/>